<feature type="repeat" description="TPR" evidence="3">
    <location>
        <begin position="256"/>
        <end position="289"/>
    </location>
</feature>
<evidence type="ECO:0000256" key="1">
    <source>
        <dbReference type="ARBA" id="ARBA00022737"/>
    </source>
</evidence>
<organism evidence="4 5">
    <name type="scientific">Algoriphagus kandeliae</name>
    <dbReference type="NCBI Taxonomy" id="2562278"/>
    <lineage>
        <taxon>Bacteria</taxon>
        <taxon>Pseudomonadati</taxon>
        <taxon>Bacteroidota</taxon>
        <taxon>Cytophagia</taxon>
        <taxon>Cytophagales</taxon>
        <taxon>Cyclobacteriaceae</taxon>
        <taxon>Algoriphagus</taxon>
    </lineage>
</organism>
<feature type="repeat" description="TPR" evidence="3">
    <location>
        <begin position="156"/>
        <end position="189"/>
    </location>
</feature>
<evidence type="ECO:0000256" key="2">
    <source>
        <dbReference type="ARBA" id="ARBA00022803"/>
    </source>
</evidence>
<comment type="caution">
    <text evidence="4">The sequence shown here is derived from an EMBL/GenBank/DDBJ whole genome shotgun (WGS) entry which is preliminary data.</text>
</comment>
<evidence type="ECO:0000313" key="5">
    <source>
        <dbReference type="Proteomes" id="UP000297647"/>
    </source>
</evidence>
<dbReference type="Gene3D" id="1.25.40.10">
    <property type="entry name" value="Tetratricopeptide repeat domain"/>
    <property type="match status" value="4"/>
</dbReference>
<dbReference type="EMBL" id="SPSB01000002">
    <property type="protein sequence ID" value="TFV95542.1"/>
    <property type="molecule type" value="Genomic_DNA"/>
</dbReference>
<dbReference type="Pfam" id="PF13414">
    <property type="entry name" value="TPR_11"/>
    <property type="match status" value="1"/>
</dbReference>
<sequence length="403" mass="46181">MKVTLSTILTASFFISLPFLGICQSQNDYDLGIEAFDREDWETAYLHFESWTQQNPADPMGYWYLGQVFEQFDGIESPQLALENYQKAISLNPEMAPVYFSRGRLFLSLGRYEAAEKDFLTYRYLPKGETTQVIYRRSSTDQGFSSITTAQTENPSDVLYYLGLVKLSQKDPETALSYLDSAITFNSNEADFFSEKGNALMDLGRNEEAKLSLKKALELKPNHYLAKQRLLILENGGDRAQLENLTQAISQDPENPQAWKLRGFYKFSQEDWQGALDDFSAAIEIHPEDSENWFYRAKTHAKLKNWEQAERDFSEVLFILENDYETLLGRGQSRYYQNKVEAALADFIQLIALDPEDPSAYYHRGITLHRLERSVEACNDIQKAQELGMMGIESVAEKICGSD</sequence>
<keyword evidence="1" id="KW-0677">Repeat</keyword>
<keyword evidence="2 3" id="KW-0802">TPR repeat</keyword>
<protein>
    <submittedName>
        <fullName evidence="4">Tetratricopeptide repeat protein</fullName>
    </submittedName>
</protein>
<accession>A0A4Y9QVQ3</accession>
<feature type="repeat" description="TPR" evidence="3">
    <location>
        <begin position="190"/>
        <end position="223"/>
    </location>
</feature>
<dbReference type="RefSeq" id="WP_135071733.1">
    <property type="nucleotide sequence ID" value="NZ_SPSB01000002.1"/>
</dbReference>
<reference evidence="4 5" key="1">
    <citation type="submission" date="2019-03" db="EMBL/GenBank/DDBJ databases">
        <title>Algoriphagus sp. nov, a new strain isolated from root system soil of mangrove plant Kandelia.</title>
        <authorList>
            <person name="Yin Q."/>
            <person name="Wang K."/>
            <person name="Song Z."/>
        </authorList>
    </citation>
    <scope>NUCLEOTIDE SEQUENCE [LARGE SCALE GENOMIC DNA]</scope>
    <source>
        <strain evidence="4 5">XY-J91</strain>
    </source>
</reference>
<dbReference type="AlphaFoldDB" id="A0A4Y9QVQ3"/>
<dbReference type="PANTHER" id="PTHR44858">
    <property type="entry name" value="TETRATRICOPEPTIDE REPEAT PROTEIN 6"/>
    <property type="match status" value="1"/>
</dbReference>
<dbReference type="InterPro" id="IPR050498">
    <property type="entry name" value="Ycf3"/>
</dbReference>
<feature type="repeat" description="TPR" evidence="3">
    <location>
        <begin position="324"/>
        <end position="357"/>
    </location>
</feature>
<dbReference type="PANTHER" id="PTHR44858:SF1">
    <property type="entry name" value="UDP-N-ACETYLGLUCOSAMINE--PEPTIDE N-ACETYLGLUCOSAMINYLTRANSFERASE SPINDLY-RELATED"/>
    <property type="match status" value="1"/>
</dbReference>
<dbReference type="InterPro" id="IPR011990">
    <property type="entry name" value="TPR-like_helical_dom_sf"/>
</dbReference>
<proteinExistence type="predicted"/>
<dbReference type="OrthoDB" id="818930at2"/>
<gene>
    <name evidence="4" type="ORF">E4S40_04800</name>
</gene>
<dbReference type="SUPFAM" id="SSF48452">
    <property type="entry name" value="TPR-like"/>
    <property type="match status" value="1"/>
</dbReference>
<name>A0A4Y9QVQ3_9BACT</name>
<dbReference type="Pfam" id="PF13432">
    <property type="entry name" value="TPR_16"/>
    <property type="match status" value="2"/>
</dbReference>
<keyword evidence="5" id="KW-1185">Reference proteome</keyword>
<dbReference type="SMART" id="SM00028">
    <property type="entry name" value="TPR"/>
    <property type="match status" value="8"/>
</dbReference>
<evidence type="ECO:0000256" key="3">
    <source>
        <dbReference type="PROSITE-ProRule" id="PRU00339"/>
    </source>
</evidence>
<dbReference type="PROSITE" id="PS50005">
    <property type="entry name" value="TPR"/>
    <property type="match status" value="4"/>
</dbReference>
<dbReference type="InterPro" id="IPR019734">
    <property type="entry name" value="TPR_rpt"/>
</dbReference>
<dbReference type="Pfam" id="PF13181">
    <property type="entry name" value="TPR_8"/>
    <property type="match status" value="1"/>
</dbReference>
<evidence type="ECO:0000313" key="4">
    <source>
        <dbReference type="EMBL" id="TFV95542.1"/>
    </source>
</evidence>
<dbReference type="Proteomes" id="UP000297647">
    <property type="component" value="Unassembled WGS sequence"/>
</dbReference>